<organism evidence="1 2">
    <name type="scientific">Hucho hucho</name>
    <name type="common">huchen</name>
    <dbReference type="NCBI Taxonomy" id="62062"/>
    <lineage>
        <taxon>Eukaryota</taxon>
        <taxon>Metazoa</taxon>
        <taxon>Chordata</taxon>
        <taxon>Craniata</taxon>
        <taxon>Vertebrata</taxon>
        <taxon>Euteleostomi</taxon>
        <taxon>Actinopterygii</taxon>
        <taxon>Neopterygii</taxon>
        <taxon>Teleostei</taxon>
        <taxon>Protacanthopterygii</taxon>
        <taxon>Salmoniformes</taxon>
        <taxon>Salmonidae</taxon>
        <taxon>Salmoninae</taxon>
        <taxon>Hucho</taxon>
    </lineage>
</organism>
<dbReference type="AlphaFoldDB" id="A0A4W5RM46"/>
<keyword evidence="2" id="KW-1185">Reference proteome</keyword>
<proteinExistence type="predicted"/>
<evidence type="ECO:0000313" key="1">
    <source>
        <dbReference type="Ensembl" id="ENSHHUP00000089787.1"/>
    </source>
</evidence>
<reference evidence="2" key="1">
    <citation type="submission" date="2018-06" db="EMBL/GenBank/DDBJ databases">
        <title>Genome assembly of Danube salmon.</title>
        <authorList>
            <person name="Macqueen D.J."/>
            <person name="Gundappa M.K."/>
        </authorList>
    </citation>
    <scope>NUCLEOTIDE SEQUENCE [LARGE SCALE GENOMIC DNA]</scope>
</reference>
<name>A0A4W5RM46_9TELE</name>
<dbReference type="Ensembl" id="ENSHHUT00000092576.1">
    <property type="protein sequence ID" value="ENSHHUP00000089787.1"/>
    <property type="gene ID" value="ENSHHUG00000051847.1"/>
</dbReference>
<reference evidence="1" key="2">
    <citation type="submission" date="2025-08" db="UniProtKB">
        <authorList>
            <consortium name="Ensembl"/>
        </authorList>
    </citation>
    <scope>IDENTIFICATION</scope>
</reference>
<dbReference type="Proteomes" id="UP000314982">
    <property type="component" value="Unassembled WGS sequence"/>
</dbReference>
<accession>A0A4W5RM46</accession>
<evidence type="ECO:0000313" key="2">
    <source>
        <dbReference type="Proteomes" id="UP000314982"/>
    </source>
</evidence>
<reference evidence="1" key="3">
    <citation type="submission" date="2025-09" db="UniProtKB">
        <authorList>
            <consortium name="Ensembl"/>
        </authorList>
    </citation>
    <scope>IDENTIFICATION</scope>
</reference>
<sequence length="263" mass="30458">MTSRGSSLVMEAREATGLSQPVVENWIRNHRSVVHADTKKKLHTSKRLSAYNIFWSDFMQKGGSLQDVAGRWATISEDKKEKLRKEAEQRNNSLEFEKDRPMKIKRQMNVKGIMKSMHSKIIQLEKLGVESSILLYNPMDLDKLVHQIGSKRGKEFLEAQGVTRSFSQHFTGTVFVLIVSWNMPNMYRIQYNPLEMYLKGFKSSTTTTFSMLFTSFSWRKTRHTTILVSLILHTDTILNTNIYCRVLYILVQSHPSPANFFVN</sequence>
<dbReference type="STRING" id="62062.ENSHHUP00000089787"/>
<protein>
    <submittedName>
        <fullName evidence="1">Uncharacterized protein</fullName>
    </submittedName>
</protein>
<dbReference type="GeneTree" id="ENSGT00660000097092"/>